<comment type="subcellular location">
    <subcellularLocation>
        <location evidence="2">Cytoplasm</location>
    </subcellularLocation>
    <subcellularLocation>
        <location evidence="1">Nucleus</location>
    </subcellularLocation>
</comment>
<feature type="compositionally biased region" description="Acidic residues" evidence="10">
    <location>
        <begin position="204"/>
        <end position="217"/>
    </location>
</feature>
<dbReference type="InterPro" id="IPR029071">
    <property type="entry name" value="Ubiquitin-like_domsf"/>
</dbReference>
<dbReference type="PANTHER" id="PTHR12786">
    <property type="entry name" value="SPLICING FACTOR SF3A-RELATED"/>
    <property type="match status" value="1"/>
</dbReference>
<keyword evidence="6" id="KW-0508">mRNA splicing</keyword>
<feature type="coiled-coil region" evidence="9">
    <location>
        <begin position="119"/>
        <end position="146"/>
    </location>
</feature>
<evidence type="ECO:0000256" key="10">
    <source>
        <dbReference type="SAM" id="MobiDB-lite"/>
    </source>
</evidence>
<keyword evidence="8" id="KW-0131">Cell cycle</keyword>
<evidence type="ECO:0000256" key="2">
    <source>
        <dbReference type="ARBA" id="ARBA00004496"/>
    </source>
</evidence>
<feature type="compositionally biased region" description="Basic and acidic residues" evidence="10">
    <location>
        <begin position="218"/>
        <end position="230"/>
    </location>
</feature>
<dbReference type="Proteomes" id="UP001235939">
    <property type="component" value="Chromosome 05"/>
</dbReference>
<evidence type="ECO:0000256" key="5">
    <source>
        <dbReference type="ARBA" id="ARBA00022664"/>
    </source>
</evidence>
<proteinExistence type="inferred from homology"/>
<dbReference type="PANTHER" id="PTHR12786:SF1">
    <property type="entry name" value="SPLICING REGULATOR SDE2"/>
    <property type="match status" value="1"/>
</dbReference>
<keyword evidence="5" id="KW-0507">mRNA processing</keyword>
<feature type="domain" description="SDE2-like" evidence="11">
    <location>
        <begin position="72"/>
        <end position="169"/>
    </location>
</feature>
<reference evidence="12 13" key="1">
    <citation type="submission" date="2022-01" db="EMBL/GenBank/DDBJ databases">
        <title>A chromosomal length assembly of Cordylochernes scorpioides.</title>
        <authorList>
            <person name="Zeh D."/>
            <person name="Zeh J."/>
        </authorList>
    </citation>
    <scope>NUCLEOTIDE SEQUENCE [LARGE SCALE GENOMIC DNA]</scope>
    <source>
        <strain evidence="12">IN4F17</strain>
        <tissue evidence="12">Whole Body</tissue>
    </source>
</reference>
<dbReference type="InterPro" id="IPR051421">
    <property type="entry name" value="RNA_Proc_DNA_Dmg_Regulator"/>
</dbReference>
<accession>A0ABY6KFX8</accession>
<dbReference type="Pfam" id="PF22782">
    <property type="entry name" value="SDE2"/>
    <property type="match status" value="1"/>
</dbReference>
<keyword evidence="4" id="KW-0963">Cytoplasm</keyword>
<evidence type="ECO:0000313" key="13">
    <source>
        <dbReference type="Proteomes" id="UP001235939"/>
    </source>
</evidence>
<evidence type="ECO:0000256" key="6">
    <source>
        <dbReference type="ARBA" id="ARBA00023187"/>
    </source>
</evidence>
<evidence type="ECO:0000256" key="4">
    <source>
        <dbReference type="ARBA" id="ARBA00022490"/>
    </source>
</evidence>
<evidence type="ECO:0000256" key="1">
    <source>
        <dbReference type="ARBA" id="ARBA00004123"/>
    </source>
</evidence>
<evidence type="ECO:0000313" key="12">
    <source>
        <dbReference type="EMBL" id="UYV67735.1"/>
    </source>
</evidence>
<dbReference type="SUPFAM" id="SSF54236">
    <property type="entry name" value="Ubiquitin-like"/>
    <property type="match status" value="1"/>
</dbReference>
<sequence>MSFLLKTYFGLNESIYLDISDSLDVAHVEQFIFEKFKVTPNLYKLVRNGKYISNNSQIFQNDVLHAVAGLVGGKGGFGSMLRAIGAQIEKTTNREACRDLSGRRLRDINEEERLKKWIIKQKEEKIEQEKRRREKLQNMLKEPKLEFNDPEYFKNLSEQEEYVSNAVEEGLMALKESSSKRKAEDEPIKKKPVKQARAALVLDFDSDEVSSDDSEDETQPKTSDDNKKKQ</sequence>
<evidence type="ECO:0000259" key="11">
    <source>
        <dbReference type="Pfam" id="PF22782"/>
    </source>
</evidence>
<protein>
    <submittedName>
        <fullName evidence="12">SDE2</fullName>
    </submittedName>
</protein>
<keyword evidence="13" id="KW-1185">Reference proteome</keyword>
<dbReference type="EMBL" id="CP092867">
    <property type="protein sequence ID" value="UYV67735.1"/>
    <property type="molecule type" value="Genomic_DNA"/>
</dbReference>
<feature type="region of interest" description="Disordered" evidence="10">
    <location>
        <begin position="176"/>
        <end position="230"/>
    </location>
</feature>
<evidence type="ECO:0000256" key="8">
    <source>
        <dbReference type="ARBA" id="ARBA00023306"/>
    </source>
</evidence>
<name>A0ABY6KFX8_9ARAC</name>
<evidence type="ECO:0000256" key="3">
    <source>
        <dbReference type="ARBA" id="ARBA00008726"/>
    </source>
</evidence>
<dbReference type="InterPro" id="IPR053822">
    <property type="entry name" value="SDE2-like_dom"/>
</dbReference>
<comment type="similarity">
    <text evidence="3">Belongs to the SDE2 family.</text>
</comment>
<evidence type="ECO:0000256" key="9">
    <source>
        <dbReference type="SAM" id="Coils"/>
    </source>
</evidence>
<evidence type="ECO:0000256" key="7">
    <source>
        <dbReference type="ARBA" id="ARBA00023242"/>
    </source>
</evidence>
<gene>
    <name evidence="12" type="ORF">LAZ67_5001814</name>
</gene>
<feature type="compositionally biased region" description="Basic and acidic residues" evidence="10">
    <location>
        <begin position="177"/>
        <end position="189"/>
    </location>
</feature>
<keyword evidence="7" id="KW-0539">Nucleus</keyword>
<organism evidence="12 13">
    <name type="scientific">Cordylochernes scorpioides</name>
    <dbReference type="NCBI Taxonomy" id="51811"/>
    <lineage>
        <taxon>Eukaryota</taxon>
        <taxon>Metazoa</taxon>
        <taxon>Ecdysozoa</taxon>
        <taxon>Arthropoda</taxon>
        <taxon>Chelicerata</taxon>
        <taxon>Arachnida</taxon>
        <taxon>Pseudoscorpiones</taxon>
        <taxon>Cheliferoidea</taxon>
        <taxon>Chernetidae</taxon>
        <taxon>Cordylochernes</taxon>
    </lineage>
</organism>
<keyword evidence="9" id="KW-0175">Coiled coil</keyword>